<dbReference type="AlphaFoldDB" id="A0A4Z2ECI7"/>
<gene>
    <name evidence="2" type="ORF">EYF80_063419</name>
</gene>
<dbReference type="EMBL" id="SRLO01010253">
    <property type="protein sequence ID" value="TNN26445.1"/>
    <property type="molecule type" value="Genomic_DNA"/>
</dbReference>
<evidence type="ECO:0000313" key="3">
    <source>
        <dbReference type="Proteomes" id="UP000314294"/>
    </source>
</evidence>
<feature type="region of interest" description="Disordered" evidence="1">
    <location>
        <begin position="1"/>
        <end position="22"/>
    </location>
</feature>
<comment type="caution">
    <text evidence="2">The sequence shown here is derived from an EMBL/GenBank/DDBJ whole genome shotgun (WGS) entry which is preliminary data.</text>
</comment>
<evidence type="ECO:0000256" key="1">
    <source>
        <dbReference type="SAM" id="MobiDB-lite"/>
    </source>
</evidence>
<sequence>MAENSPCSLMSSARPPPTSTSRILKTRGTKRVLHVAHRGLHVVPWFVVERRRRGVVLGAVSQGAVGPRVGQGARLAVGGQPVQLFFFFQEREFHFNFNCTTQTHLPQNRLEAHVMTGGDDVIPKHATPLFFLFLPSAQ</sequence>
<evidence type="ECO:0000313" key="2">
    <source>
        <dbReference type="EMBL" id="TNN26445.1"/>
    </source>
</evidence>
<keyword evidence="3" id="KW-1185">Reference proteome</keyword>
<dbReference type="Proteomes" id="UP000314294">
    <property type="component" value="Unassembled WGS sequence"/>
</dbReference>
<organism evidence="2 3">
    <name type="scientific">Liparis tanakae</name>
    <name type="common">Tanaka's snailfish</name>
    <dbReference type="NCBI Taxonomy" id="230148"/>
    <lineage>
        <taxon>Eukaryota</taxon>
        <taxon>Metazoa</taxon>
        <taxon>Chordata</taxon>
        <taxon>Craniata</taxon>
        <taxon>Vertebrata</taxon>
        <taxon>Euteleostomi</taxon>
        <taxon>Actinopterygii</taxon>
        <taxon>Neopterygii</taxon>
        <taxon>Teleostei</taxon>
        <taxon>Neoteleostei</taxon>
        <taxon>Acanthomorphata</taxon>
        <taxon>Eupercaria</taxon>
        <taxon>Perciformes</taxon>
        <taxon>Cottioidei</taxon>
        <taxon>Cottales</taxon>
        <taxon>Liparidae</taxon>
        <taxon>Liparis</taxon>
    </lineage>
</organism>
<name>A0A4Z2ECI7_9TELE</name>
<accession>A0A4Z2ECI7</accession>
<protein>
    <submittedName>
        <fullName evidence="2">Uncharacterized protein</fullName>
    </submittedName>
</protein>
<feature type="compositionally biased region" description="Polar residues" evidence="1">
    <location>
        <begin position="1"/>
        <end position="10"/>
    </location>
</feature>
<reference evidence="2 3" key="1">
    <citation type="submission" date="2019-03" db="EMBL/GenBank/DDBJ databases">
        <title>First draft genome of Liparis tanakae, snailfish: a comprehensive survey of snailfish specific genes.</title>
        <authorList>
            <person name="Kim W."/>
            <person name="Song I."/>
            <person name="Jeong J.-H."/>
            <person name="Kim D."/>
            <person name="Kim S."/>
            <person name="Ryu S."/>
            <person name="Song J.Y."/>
            <person name="Lee S.K."/>
        </authorList>
    </citation>
    <scope>NUCLEOTIDE SEQUENCE [LARGE SCALE GENOMIC DNA]</scope>
    <source>
        <tissue evidence="2">Muscle</tissue>
    </source>
</reference>
<proteinExistence type="predicted"/>